<evidence type="ECO:0000313" key="3">
    <source>
        <dbReference type="Proteomes" id="UP000717981"/>
    </source>
</evidence>
<sequence length="91" mass="10152">MRHASRLQVRWDVSGLGLKYARIEVNNVGERPKAWMPKTDSRGEAETGGWAHDGFTITVRSMNGVVLARRTMEATPCSPKQTAMRPTPTKI</sequence>
<protein>
    <submittedName>
        <fullName evidence="2">Uncharacterized protein</fullName>
    </submittedName>
</protein>
<organism evidence="2 3">
    <name type="scientific">Pseudoxanthomonas taiwanensis</name>
    <dbReference type="NCBI Taxonomy" id="176598"/>
    <lineage>
        <taxon>Bacteria</taxon>
        <taxon>Pseudomonadati</taxon>
        <taxon>Pseudomonadota</taxon>
        <taxon>Gammaproteobacteria</taxon>
        <taxon>Lysobacterales</taxon>
        <taxon>Lysobacteraceae</taxon>
        <taxon>Pseudoxanthomonas</taxon>
    </lineage>
</organism>
<comment type="caution">
    <text evidence="2">The sequence shown here is derived from an EMBL/GenBank/DDBJ whole genome shotgun (WGS) entry which is preliminary data.</text>
</comment>
<evidence type="ECO:0000313" key="2">
    <source>
        <dbReference type="EMBL" id="KAF1689391.1"/>
    </source>
</evidence>
<name>A0A921TE96_9GAMM</name>
<reference evidence="2" key="1">
    <citation type="submission" date="2017-10" db="EMBL/GenBank/DDBJ databases">
        <title>Whole genome sequencing of members of genus Pseudoxanthomonas.</title>
        <authorList>
            <person name="Kumar S."/>
            <person name="Bansal K."/>
            <person name="Kaur A."/>
            <person name="Patil P."/>
            <person name="Sharma S."/>
            <person name="Patil P.B."/>
        </authorList>
    </citation>
    <scope>NUCLEOTIDE SEQUENCE</scope>
    <source>
        <strain evidence="2">DSM 22914</strain>
    </source>
</reference>
<gene>
    <name evidence="2" type="ORF">CR938_06145</name>
</gene>
<feature type="region of interest" description="Disordered" evidence="1">
    <location>
        <begin position="70"/>
        <end position="91"/>
    </location>
</feature>
<evidence type="ECO:0000256" key="1">
    <source>
        <dbReference type="SAM" id="MobiDB-lite"/>
    </source>
</evidence>
<dbReference type="RefSeq" id="WP_162124156.1">
    <property type="nucleotide sequence ID" value="NZ_PDWK01000022.1"/>
</dbReference>
<dbReference type="OrthoDB" id="5989897at2"/>
<proteinExistence type="predicted"/>
<keyword evidence="3" id="KW-1185">Reference proteome</keyword>
<accession>A0A921TE96</accession>
<dbReference type="AlphaFoldDB" id="A0A921TE96"/>
<dbReference type="EMBL" id="PDWK01000022">
    <property type="protein sequence ID" value="KAF1689391.1"/>
    <property type="molecule type" value="Genomic_DNA"/>
</dbReference>
<dbReference type="Proteomes" id="UP000717981">
    <property type="component" value="Unassembled WGS sequence"/>
</dbReference>